<dbReference type="InterPro" id="IPR031485">
    <property type="entry name" value="CBP_BcsS"/>
</dbReference>
<dbReference type="RefSeq" id="WP_238229938.1">
    <property type="nucleotide sequence ID" value="NZ_BPQO01000006.1"/>
</dbReference>
<reference evidence="1" key="1">
    <citation type="journal article" date="2016" name="Front. Microbiol.">
        <title>Genome Sequence of the Piezophilic, Mesophilic Sulfate-Reducing Bacterium Desulfovibrio indicus J2T.</title>
        <authorList>
            <person name="Cao J."/>
            <person name="Maignien L."/>
            <person name="Shao Z."/>
            <person name="Alain K."/>
            <person name="Jebbar M."/>
        </authorList>
    </citation>
    <scope>NUCLEOTIDE SEQUENCE</scope>
    <source>
        <strain evidence="1">DSM 16372</strain>
    </source>
</reference>
<protein>
    <recommendedName>
        <fullName evidence="3">Cellulose biosynthesis protein BcsS</fullName>
    </recommendedName>
</protein>
<dbReference type="Pfam" id="PF17036">
    <property type="entry name" value="CBP_BcsS"/>
    <property type="match status" value="1"/>
</dbReference>
<organism evidence="1 2">
    <name type="scientific">Methylobacterium hispanicum</name>
    <dbReference type="NCBI Taxonomy" id="270350"/>
    <lineage>
        <taxon>Bacteria</taxon>
        <taxon>Pseudomonadati</taxon>
        <taxon>Pseudomonadota</taxon>
        <taxon>Alphaproteobacteria</taxon>
        <taxon>Hyphomicrobiales</taxon>
        <taxon>Methylobacteriaceae</taxon>
        <taxon>Methylobacterium</taxon>
    </lineage>
</organism>
<gene>
    <name evidence="1" type="ORF">BHAOGJBA_1743</name>
</gene>
<evidence type="ECO:0000313" key="2">
    <source>
        <dbReference type="Proteomes" id="UP001055247"/>
    </source>
</evidence>
<evidence type="ECO:0000313" key="1">
    <source>
        <dbReference type="EMBL" id="GJD88229.1"/>
    </source>
</evidence>
<dbReference type="EMBL" id="BPQO01000006">
    <property type="protein sequence ID" value="GJD88229.1"/>
    <property type="molecule type" value="Genomic_DNA"/>
</dbReference>
<dbReference type="Proteomes" id="UP001055247">
    <property type="component" value="Unassembled WGS sequence"/>
</dbReference>
<evidence type="ECO:0008006" key="3">
    <source>
        <dbReference type="Google" id="ProtNLM"/>
    </source>
</evidence>
<proteinExistence type="predicted"/>
<name>A0AAV4ZJZ8_9HYPH</name>
<accession>A0AAV4ZJZ8</accession>
<sequence length="249" mass="26310">MSVRPATFPRWIRSLGAWVAELGALMGPVPAATAGEWDTVLFGTLDAGAATFLSAGAKVAPGGAAEDGFVLLASVGAGHRRERGMCACARLPVMASLSRTTALGAVVAGYQWFHEWGVVALFAGPEGSVEMLSGSAGSLPLPARWGLRLHGEVWARPTPETLLQATAILGSSREDAWGRLAWGYRLWGAYLGPEASLYADRTAYRKWNLGLHATDFALGGFSLRASAGVQFETARRPGPYLALAVWTPL</sequence>
<dbReference type="AlphaFoldDB" id="A0AAV4ZJZ8"/>
<comment type="caution">
    <text evidence="1">The sequence shown here is derived from an EMBL/GenBank/DDBJ whole genome shotgun (WGS) entry which is preliminary data.</text>
</comment>
<keyword evidence="2" id="KW-1185">Reference proteome</keyword>
<reference evidence="1" key="2">
    <citation type="submission" date="2021-08" db="EMBL/GenBank/DDBJ databases">
        <authorList>
            <person name="Tani A."/>
            <person name="Ola A."/>
            <person name="Ogura Y."/>
            <person name="Katsura K."/>
            <person name="Hayashi T."/>
        </authorList>
    </citation>
    <scope>NUCLEOTIDE SEQUENCE</scope>
    <source>
        <strain evidence="1">DSM 16372</strain>
    </source>
</reference>